<feature type="signal peptide" evidence="1">
    <location>
        <begin position="1"/>
        <end position="21"/>
    </location>
</feature>
<name>A0ABZ2TLB2_9BACT</name>
<dbReference type="Pfam" id="PF00657">
    <property type="entry name" value="Lipase_GDSL"/>
    <property type="match status" value="1"/>
</dbReference>
<keyword evidence="1" id="KW-0732">Signal</keyword>
<dbReference type="SUPFAM" id="SSF52266">
    <property type="entry name" value="SGNH hydrolase"/>
    <property type="match status" value="1"/>
</dbReference>
<accession>A0ABZ2TLB2</accession>
<dbReference type="InterPro" id="IPR001087">
    <property type="entry name" value="GDSL"/>
</dbReference>
<evidence type="ECO:0000256" key="1">
    <source>
        <dbReference type="SAM" id="SignalP"/>
    </source>
</evidence>
<dbReference type="RefSeq" id="WP_405311471.1">
    <property type="nucleotide sequence ID" value="NZ_CP088155.1"/>
</dbReference>
<dbReference type="EMBL" id="CP088155">
    <property type="protein sequence ID" value="WYM97174.1"/>
    <property type="molecule type" value="Genomic_DNA"/>
</dbReference>
<sequence length="2044" mass="237299">MKQNKKSSKVLFGLISSSIFAIPFTAISCRCEKEKHPDNNITLEKDHQIGKELNKLKAKLSPKINKANTSASSIEKKDISFYNYDQTKYEINSVSLDKSQSDLGILKLKVSLKSKKNPKIISRERTITIEGFKKKTNPEPNDPNKIYNTKSNNFIDKNSKIKYLSIGDSISAGFTGLLDQDYHGSLKNGKVNGMSFAAYLASLLNNEKGRLEEFDNFAASNATALEWLDLLGVNYESTNSLFKNSDSLYKTTFNRFGNLDEFKKLLIKKIKEANLMTMTIGANDFLRMISSLLQASNFNKLINELMLKGSLDQNTLIKFALDFINVAQEEIKARVLKLIERIKEINPNVNLSLVSYPTPILRFVSSIIEFLSDNIKQQFKNFNIPELLIDQLNNAIKDAVSQANIKKLNVGYLDTFDAEFWNKNQQKLASMVFDIHPTIYGYKKMAWDAYLKLTNGEIDRRNLSRFGWSNHYINKNANTHFHTVELRDDPTEVYKKLFGNEKDEALKNLLSEDELYKSIKSQISNANFAKRLTNFPTDMLNEIAISMFIKYLGSSLIREFDPNETLLNFFKSSNYASVKALVKWFKSSKWFKEQLTKAQKLADEKDWDNDGLAGVAFLKKEYILEIFRETFFKPESLLSLTKEILDSDFSKEYKEGFSKAIELFLQSALKNNKLEKSIDLIASKTYNKVSEYLSLEDYRKLLSKIVKSDNLPKFFGTSLKSILSSSENPNFNSASTFNELIKFFFSSSKTNKELSNSINNLFNELLNDDEIKEILVKLIRKYLDKDYSFIFKDIKDQNAIIKKFLNILVQENNEFKLIELLSNETINEIAKNGLNLNFATILNNSIKKFSQSFLNDYDQNITKFIKAFAKNATFDWDDIKTLFKNIFTFIKTKENVISNLLWENIKSSLSDYIDESDFKQLFNYALNDDDLSSLLIDSLINVLSSLSNSDIDSITNIGDILKQIFKEDSFLYNEFPKKIKDFANKFLHKDEVKQILVKIIKKYLNKHYPNISQSLDDAKIKFILDAAIGGIFKLDNKINGIIPSQQWIMRYVSEKGTNFKLNEFIAAFLNQIKVKFVERINNNEVELFKFFNQYPAFKSHKQDIKKLFMSLYENEKIQELLLKEVKDKLLTFLKTSLKDIYTDEEYKYLVEKIFEKKNFEMIFDYLYKIAFDKQYDFSNINSLDKLLELIFLDNENKPSLLVEKIFKNITSDEKIKELIFRLANKYKLLENLTDEEKTKLLDFIPELVKTLDDSEQILLSLFKALLPAILKFDLSKITEALSKWTNDLKDKYLGVDSKENVLKLIKAISKSQAFTNNKALIIKLLKNVYAFIVEKYKFENIIWDKLPQNIKEKVTEATFKSAIFNILNNDKAINFIIDLVYKFMEDIDEYESKDSVQEIIKSFINKEKDYIKEQIKEILNSIVADPTIQSVLTELLKNYAKQYGLDINASHDQLLNSFIRNSFKSIDSLGLYNQTFDTLISSIDEPQNILNNLINMFKSFNFTDIKFLVKILNLDVLKENVDKINALFDHLYTQLINNDLKLNEIDLNKYIEQFLTKLPIKDIDINLIRSIIKNVDSKDLIKEIIKLVLNNADKFVGSERWIDLIHRTFNQDVKPLKDAWIKLIKSIIFERDALFAKQIDTILTNIWKKNPELYNPSVIAKNKDTIWKAIDSFLRAAINQGTLFETIMDNIIEGLKNIPTNTDDQFKELKNTIIKGAIKFITDSNDNEKITLSGILNQGTKIREIFRNIDPDAFINAINYIFEMNIFNLDGGLYSLLFSGVLKEEAKKHLDKIDKFKSRALMTSLRNTELKQPKRQEPSKYEKTKDLNITFKKFSGADLGSLLPQLLSIPLLESVFIPAVRRYLNDVTSKKYEDIKEVKKLNSYKAINRIYTSIMMMAYSKLKENNALQYFWDFRFFLVQANVRTFVSKSIDDVIKHYLDENLKNKLKNLYGNKKSAKQIGIEYYSGWTSSGYQYWSSFFSGYANGNDSHSNAYKNFTDWSDDSILSFIYNYEKFDNKYHNLPNIVLIAKLLKYGYLYKDMDKE</sequence>
<proteinExistence type="predicted"/>
<dbReference type="Gene3D" id="3.40.50.1110">
    <property type="entry name" value="SGNH hydrolase"/>
    <property type="match status" value="1"/>
</dbReference>
<dbReference type="InterPro" id="IPR036514">
    <property type="entry name" value="SGNH_hydro_sf"/>
</dbReference>
<gene>
    <name evidence="2" type="ORF">LQ356_03165</name>
</gene>
<keyword evidence="3" id="KW-1185">Reference proteome</keyword>
<evidence type="ECO:0000313" key="2">
    <source>
        <dbReference type="EMBL" id="WYM97174.1"/>
    </source>
</evidence>
<dbReference type="SUPFAM" id="SSF48371">
    <property type="entry name" value="ARM repeat"/>
    <property type="match status" value="1"/>
</dbReference>
<organism evidence="2 3">
    <name type="scientific">Metamycoplasma faucium</name>
    <dbReference type="NCBI Taxonomy" id="56142"/>
    <lineage>
        <taxon>Bacteria</taxon>
        <taxon>Bacillati</taxon>
        <taxon>Mycoplasmatota</taxon>
        <taxon>Mycoplasmoidales</taxon>
        <taxon>Metamycoplasmataceae</taxon>
        <taxon>Metamycoplasma</taxon>
    </lineage>
</organism>
<reference evidence="2" key="1">
    <citation type="submission" date="2021-11" db="EMBL/GenBank/DDBJ databases">
        <title>The first genome sequence of unculturable Mycoplasma faucium obtained by de novo assembly of metagenomic reads.</title>
        <authorList>
            <person name="Sabat A.J."/>
            <person name="Bathoorn E."/>
            <person name="Akkerboom V."/>
            <person name="Friedrich A.W."/>
        </authorList>
    </citation>
    <scope>NUCLEOTIDE SEQUENCE [LARGE SCALE GENOMIC DNA]</scope>
    <source>
        <strain evidence="2">UMCG-MFM1</strain>
    </source>
</reference>
<protein>
    <submittedName>
        <fullName evidence="2">GDSL-type esterase/lipase family protein</fullName>
    </submittedName>
</protein>
<evidence type="ECO:0000313" key="3">
    <source>
        <dbReference type="Proteomes" id="UP001622612"/>
    </source>
</evidence>
<dbReference type="InterPro" id="IPR016024">
    <property type="entry name" value="ARM-type_fold"/>
</dbReference>
<feature type="chain" id="PRO_5046803107" evidence="1">
    <location>
        <begin position="22"/>
        <end position="2044"/>
    </location>
</feature>
<dbReference type="Proteomes" id="UP001622612">
    <property type="component" value="Chromosome"/>
</dbReference>
<dbReference type="PROSITE" id="PS51257">
    <property type="entry name" value="PROKAR_LIPOPROTEIN"/>
    <property type="match status" value="1"/>
</dbReference>